<name>A0A2A8HJE6_9BACI</name>
<dbReference type="RefSeq" id="WP_098225932.1">
    <property type="nucleotide sequence ID" value="NZ_NUBY01000015.1"/>
</dbReference>
<evidence type="ECO:0000313" key="1">
    <source>
        <dbReference type="EMBL" id="PEQ09108.1"/>
    </source>
</evidence>
<dbReference type="AlphaFoldDB" id="A0A2A8HJE6"/>
<proteinExistence type="predicted"/>
<dbReference type="Proteomes" id="UP000220841">
    <property type="component" value="Unassembled WGS sequence"/>
</dbReference>
<evidence type="ECO:0000313" key="2">
    <source>
        <dbReference type="Proteomes" id="UP000220841"/>
    </source>
</evidence>
<accession>A0A2A8HJE6</accession>
<protein>
    <recommendedName>
        <fullName evidence="3">Phage protein</fullName>
    </recommendedName>
</protein>
<dbReference type="EMBL" id="NUBY01000015">
    <property type="protein sequence ID" value="PEQ09108.1"/>
    <property type="molecule type" value="Genomic_DNA"/>
</dbReference>
<comment type="caution">
    <text evidence="1">The sequence shown here is derived from an EMBL/GenBank/DDBJ whole genome shotgun (WGS) entry which is preliminary data.</text>
</comment>
<gene>
    <name evidence="1" type="ORF">CN585_05485</name>
</gene>
<evidence type="ECO:0008006" key="3">
    <source>
        <dbReference type="Google" id="ProtNLM"/>
    </source>
</evidence>
<reference evidence="1 2" key="1">
    <citation type="submission" date="2017-09" db="EMBL/GenBank/DDBJ databases">
        <title>Large-scale bioinformatics analysis of Bacillus genomes uncovers conserved roles of natural products in bacterial physiology.</title>
        <authorList>
            <consortium name="Agbiome Team Llc"/>
            <person name="Bleich R.M."/>
            <person name="Grubbs K.J."/>
            <person name="Santa Maria K.C."/>
            <person name="Allen S.E."/>
            <person name="Farag S."/>
            <person name="Shank E.A."/>
            <person name="Bowers A."/>
        </authorList>
    </citation>
    <scope>NUCLEOTIDE SEQUENCE [LARGE SCALE GENOMIC DNA]</scope>
    <source>
        <strain evidence="1 2">AFS021349</strain>
    </source>
</reference>
<sequence length="133" mass="15410">MTQFKFEFEKTYKEVDVAGEIHRVDFNDDSILKYGKAFKKFDEDSKKITGLIQNFETATDEEIEQLSVQQKELVKGIVETFLGEGTFSSLYEKAGRSSANLMGLVHYLNEIYLEESQKKTDETRNKYLSNVKK</sequence>
<organism evidence="1 2">
    <name type="scientific">Bacillus toyonensis</name>
    <dbReference type="NCBI Taxonomy" id="155322"/>
    <lineage>
        <taxon>Bacteria</taxon>
        <taxon>Bacillati</taxon>
        <taxon>Bacillota</taxon>
        <taxon>Bacilli</taxon>
        <taxon>Bacillales</taxon>
        <taxon>Bacillaceae</taxon>
        <taxon>Bacillus</taxon>
        <taxon>Bacillus cereus group</taxon>
    </lineage>
</organism>